<feature type="transmembrane region" description="Helical" evidence="6">
    <location>
        <begin position="48"/>
        <end position="69"/>
    </location>
</feature>
<feature type="transmembrane region" description="Helical" evidence="6">
    <location>
        <begin position="6"/>
        <end position="27"/>
    </location>
</feature>
<reference evidence="7" key="1">
    <citation type="journal article" date="2014" name="Nat. Commun.">
        <title>The rainbow trout genome provides novel insights into evolution after whole-genome duplication in vertebrates.</title>
        <authorList>
            <person name="Berthelot C."/>
            <person name="Brunet F."/>
            <person name="Chalopin D."/>
            <person name="Juanchich A."/>
            <person name="Bernard M."/>
            <person name="Noel B."/>
            <person name="Bento P."/>
            <person name="Da Silva C."/>
            <person name="Labadie K."/>
            <person name="Alberti A."/>
            <person name="Aury J.M."/>
            <person name="Louis A."/>
            <person name="Dehais P."/>
            <person name="Bardou P."/>
            <person name="Montfort J."/>
            <person name="Klopp C."/>
            <person name="Cabau C."/>
            <person name="Gaspin C."/>
            <person name="Thorgaard G.H."/>
            <person name="Boussaha M."/>
            <person name="Quillet E."/>
            <person name="Guyomard R."/>
            <person name="Galiana D."/>
            <person name="Bobe J."/>
            <person name="Volff J.N."/>
            <person name="Genet C."/>
            <person name="Wincker P."/>
            <person name="Jaillon O."/>
            <person name="Roest Crollius H."/>
            <person name="Guiguen Y."/>
        </authorList>
    </citation>
    <scope>NUCLEOTIDE SEQUENCE [LARGE SCALE GENOMIC DNA]</scope>
</reference>
<dbReference type="AlphaFoldDB" id="A0A060VNR2"/>
<dbReference type="PRINTS" id="PR00176">
    <property type="entry name" value="NANEUSMPORT"/>
</dbReference>
<accession>A0A060VNR2</accession>
<keyword evidence="5 6" id="KW-0472">Membrane</keyword>
<evidence type="ECO:0000256" key="6">
    <source>
        <dbReference type="SAM" id="Phobius"/>
    </source>
</evidence>
<dbReference type="PANTHER" id="PTHR11616:SF263">
    <property type="entry name" value="SODIUM- AND CHLORIDE-DEPENDENT GLYCINE TRANSPORTER 1"/>
    <property type="match status" value="1"/>
</dbReference>
<name>A0A060VNR2_ONCMY</name>
<dbReference type="GO" id="GO:0005886">
    <property type="term" value="C:plasma membrane"/>
    <property type="evidence" value="ECO:0007669"/>
    <property type="project" value="TreeGrafter"/>
</dbReference>
<evidence type="ECO:0000313" key="7">
    <source>
        <dbReference type="EMBL" id="CDQ56482.1"/>
    </source>
</evidence>
<evidence type="ECO:0000313" key="8">
    <source>
        <dbReference type="Proteomes" id="UP000193380"/>
    </source>
</evidence>
<sequence length="176" mass="20405">MDNYAASFSLVIISCIMCICIMYVYGHKKYFKDVEMMLGFPPPIFFRVCWRFVSPIIISFILIFTVIQYKPITYNDYVYPGWSLAIGFLMAMSSVTCIPIYALYKISKSEGTTFLERLKNSCKADIKWGPALSEHRIGHYAAPVSEAEVEITQVWFMSHLCFVFLNRLWLLLDGRK</sequence>
<dbReference type="InterPro" id="IPR000175">
    <property type="entry name" value="Na/ntran_symport"/>
</dbReference>
<dbReference type="PaxDb" id="8022-A0A060VNR2"/>
<protein>
    <submittedName>
        <fullName evidence="7">Uncharacterized protein</fullName>
    </submittedName>
</protein>
<dbReference type="STRING" id="8022.A0A060VNR2"/>
<evidence type="ECO:0000256" key="5">
    <source>
        <dbReference type="ARBA" id="ARBA00023136"/>
    </source>
</evidence>
<dbReference type="PANTHER" id="PTHR11616">
    <property type="entry name" value="SODIUM/CHLORIDE DEPENDENT TRANSPORTER"/>
    <property type="match status" value="1"/>
</dbReference>
<evidence type="ECO:0000256" key="3">
    <source>
        <dbReference type="ARBA" id="ARBA00022692"/>
    </source>
</evidence>
<evidence type="ECO:0000256" key="1">
    <source>
        <dbReference type="ARBA" id="ARBA00004141"/>
    </source>
</evidence>
<evidence type="ECO:0000256" key="2">
    <source>
        <dbReference type="ARBA" id="ARBA00022448"/>
    </source>
</evidence>
<reference evidence="7" key="2">
    <citation type="submission" date="2014-03" db="EMBL/GenBank/DDBJ databases">
        <authorList>
            <person name="Genoscope - CEA"/>
        </authorList>
    </citation>
    <scope>NUCLEOTIDE SEQUENCE</scope>
</reference>
<dbReference type="Pfam" id="PF00209">
    <property type="entry name" value="SNF"/>
    <property type="match status" value="1"/>
</dbReference>
<keyword evidence="3 6" id="KW-0812">Transmembrane</keyword>
<feature type="transmembrane region" description="Helical" evidence="6">
    <location>
        <begin position="81"/>
        <end position="104"/>
    </location>
</feature>
<dbReference type="GO" id="GO:0089718">
    <property type="term" value="P:amino acid import across plasma membrane"/>
    <property type="evidence" value="ECO:0007669"/>
    <property type="project" value="TreeGrafter"/>
</dbReference>
<dbReference type="PROSITE" id="PS50267">
    <property type="entry name" value="NA_NEUROTRAN_SYMP_3"/>
    <property type="match status" value="1"/>
</dbReference>
<comment type="subcellular location">
    <subcellularLocation>
        <location evidence="1">Membrane</location>
        <topology evidence="1">Multi-pass membrane protein</topology>
    </subcellularLocation>
</comment>
<dbReference type="InterPro" id="IPR037272">
    <property type="entry name" value="SNS_sf"/>
</dbReference>
<dbReference type="Proteomes" id="UP000193380">
    <property type="component" value="Unassembled WGS sequence"/>
</dbReference>
<dbReference type="GO" id="GO:0005283">
    <property type="term" value="F:amino acid:sodium symporter activity"/>
    <property type="evidence" value="ECO:0007669"/>
    <property type="project" value="TreeGrafter"/>
</dbReference>
<proteinExistence type="predicted"/>
<keyword evidence="2" id="KW-0813">Transport</keyword>
<gene>
    <name evidence="7" type="ORF">GSONMT00079844001</name>
</gene>
<keyword evidence="4 6" id="KW-1133">Transmembrane helix</keyword>
<dbReference type="EMBL" id="FR904263">
    <property type="protein sequence ID" value="CDQ56482.1"/>
    <property type="molecule type" value="Genomic_DNA"/>
</dbReference>
<dbReference type="SUPFAM" id="SSF161070">
    <property type="entry name" value="SNF-like"/>
    <property type="match status" value="1"/>
</dbReference>
<organism evidence="7 8">
    <name type="scientific">Oncorhynchus mykiss</name>
    <name type="common">Rainbow trout</name>
    <name type="synonym">Salmo gairdneri</name>
    <dbReference type="NCBI Taxonomy" id="8022"/>
    <lineage>
        <taxon>Eukaryota</taxon>
        <taxon>Metazoa</taxon>
        <taxon>Chordata</taxon>
        <taxon>Craniata</taxon>
        <taxon>Vertebrata</taxon>
        <taxon>Euteleostomi</taxon>
        <taxon>Actinopterygii</taxon>
        <taxon>Neopterygii</taxon>
        <taxon>Teleostei</taxon>
        <taxon>Protacanthopterygii</taxon>
        <taxon>Salmoniformes</taxon>
        <taxon>Salmonidae</taxon>
        <taxon>Salmoninae</taxon>
        <taxon>Oncorhynchus</taxon>
    </lineage>
</organism>
<evidence type="ECO:0000256" key="4">
    <source>
        <dbReference type="ARBA" id="ARBA00022989"/>
    </source>
</evidence>